<organism evidence="3 4">
    <name type="scientific">Lacinutrix iliipiscaria</name>
    <dbReference type="NCBI Taxonomy" id="1230532"/>
    <lineage>
        <taxon>Bacteria</taxon>
        <taxon>Pseudomonadati</taxon>
        <taxon>Bacteroidota</taxon>
        <taxon>Flavobacteriia</taxon>
        <taxon>Flavobacteriales</taxon>
        <taxon>Flavobacteriaceae</taxon>
        <taxon>Lacinutrix</taxon>
    </lineage>
</organism>
<gene>
    <name evidence="3" type="ORF">ACFS5M_06930</name>
</gene>
<dbReference type="PANTHER" id="PTHR11261:SF3">
    <property type="entry name" value="RETINOL-BINDING PROTEIN 3"/>
    <property type="match status" value="1"/>
</dbReference>
<dbReference type="RefSeq" id="WP_183487127.1">
    <property type="nucleotide sequence ID" value="NZ_JBHUOV010000001.1"/>
</dbReference>
<dbReference type="PANTHER" id="PTHR11261">
    <property type="entry name" value="INTERPHOTORECEPTOR RETINOID-BINDING PROTEIN"/>
    <property type="match status" value="1"/>
</dbReference>
<accession>A0ABW5WL25</accession>
<keyword evidence="1" id="KW-0732">Signal</keyword>
<evidence type="ECO:0000256" key="1">
    <source>
        <dbReference type="SAM" id="SignalP"/>
    </source>
</evidence>
<evidence type="ECO:0000313" key="4">
    <source>
        <dbReference type="Proteomes" id="UP001597533"/>
    </source>
</evidence>
<feature type="chain" id="PRO_5046912970" evidence="1">
    <location>
        <begin position="19"/>
        <end position="498"/>
    </location>
</feature>
<evidence type="ECO:0000313" key="3">
    <source>
        <dbReference type="EMBL" id="MFD2823398.1"/>
    </source>
</evidence>
<feature type="signal peptide" evidence="1">
    <location>
        <begin position="1"/>
        <end position="18"/>
    </location>
</feature>
<dbReference type="SUPFAM" id="SSF52096">
    <property type="entry name" value="ClpP/crotonase"/>
    <property type="match status" value="1"/>
</dbReference>
<protein>
    <submittedName>
        <fullName evidence="3">S41 family peptidase</fullName>
    </submittedName>
</protein>
<dbReference type="Pfam" id="PF03572">
    <property type="entry name" value="Peptidase_S41"/>
    <property type="match status" value="1"/>
</dbReference>
<dbReference type="SMART" id="SM00245">
    <property type="entry name" value="TSPc"/>
    <property type="match status" value="1"/>
</dbReference>
<feature type="domain" description="Tail specific protease" evidence="2">
    <location>
        <begin position="200"/>
        <end position="474"/>
    </location>
</feature>
<comment type="caution">
    <text evidence="3">The sequence shown here is derived from an EMBL/GenBank/DDBJ whole genome shotgun (WGS) entry which is preliminary data.</text>
</comment>
<dbReference type="InterPro" id="IPR029045">
    <property type="entry name" value="ClpP/crotonase-like_dom_sf"/>
</dbReference>
<proteinExistence type="predicted"/>
<sequence length="498" mass="58188">MKIYIIILLSIFTLSSNAQNQYLTKKQIEKDLAILDKILQKKSSYQGLNGFDYRKDFEDYLKQTDNKKMSQSDFGLFLSKTIGKIGDRHSYIKDYDFPETLYFPLAFAPYNEKVLVLDYDKANRKYGFHNSQFPYLKSINNIPIEKILQKIRPHDQLAPKKSHLINAVRDLRDIETVFSILKMQLPNPLPIILENENGIEKELEITLVSDDDKGYLWDEQFHKKDFYFYYDDEKLNNKKILEQFFSINNNIGYVQIYSMLDKEESPVFFELLNDFMIKAKETDALIIDVRDNGGGSRDLINELAGYFVDPDSVYVVNATKQRGVLPLNEDLKQRLHNRYLFSRDELDINEQKAVDKFMNSFEPMYKLDNIRFSEYHYYIFNGQKLSKDKYHYDKPIYILTNEKSFSATSVLVSTLKGLPNIKIVGVNTDGSSGNSERFELPNSELRGKISTMVSFQKNGKILDGIGTEPDIMIERNLNQIFMKEDHQLNKLLEIIKVE</sequence>
<dbReference type="Gene3D" id="3.90.226.10">
    <property type="entry name" value="2-enoyl-CoA Hydratase, Chain A, domain 1"/>
    <property type="match status" value="1"/>
</dbReference>
<reference evidence="4" key="1">
    <citation type="journal article" date="2019" name="Int. J. Syst. Evol. Microbiol.">
        <title>The Global Catalogue of Microorganisms (GCM) 10K type strain sequencing project: providing services to taxonomists for standard genome sequencing and annotation.</title>
        <authorList>
            <consortium name="The Broad Institute Genomics Platform"/>
            <consortium name="The Broad Institute Genome Sequencing Center for Infectious Disease"/>
            <person name="Wu L."/>
            <person name="Ma J."/>
        </authorList>
    </citation>
    <scope>NUCLEOTIDE SEQUENCE [LARGE SCALE GENOMIC DNA]</scope>
    <source>
        <strain evidence="4">KCTC 32141</strain>
    </source>
</reference>
<dbReference type="Proteomes" id="UP001597533">
    <property type="component" value="Unassembled WGS sequence"/>
</dbReference>
<name>A0ABW5WL25_9FLAO</name>
<keyword evidence="4" id="KW-1185">Reference proteome</keyword>
<evidence type="ECO:0000259" key="2">
    <source>
        <dbReference type="SMART" id="SM00245"/>
    </source>
</evidence>
<dbReference type="InterPro" id="IPR005151">
    <property type="entry name" value="Tail-specific_protease"/>
</dbReference>
<dbReference type="EMBL" id="JBHUOV010000001">
    <property type="protein sequence ID" value="MFD2823398.1"/>
    <property type="molecule type" value="Genomic_DNA"/>
</dbReference>